<reference evidence="2 3" key="1">
    <citation type="submission" date="2013-02" db="EMBL/GenBank/DDBJ databases">
        <title>The Genome Sequence of Lactobacillus catenaformis F0143.</title>
        <authorList>
            <consortium name="The Broad Institute Genome Sequencing Platform"/>
            <person name="Earl A."/>
            <person name="Ward D."/>
            <person name="Feldgarden M."/>
            <person name="Gevers D."/>
            <person name="Izard J."/>
            <person name="Blanton J.M."/>
            <person name="Mathney J."/>
            <person name="Dewhirst F.E."/>
            <person name="Young S.K."/>
            <person name="Zeng Q."/>
            <person name="Gargeya S."/>
            <person name="Fitzgerald M."/>
            <person name="Haas B."/>
            <person name="Abouelleil A."/>
            <person name="Alvarado L."/>
            <person name="Arachchi H.M."/>
            <person name="Berlin A."/>
            <person name="Chapman S.B."/>
            <person name="Gearin G."/>
            <person name="Goldberg J."/>
            <person name="Griggs A."/>
            <person name="Gujja S."/>
            <person name="Hansen M."/>
            <person name="Heiman D."/>
            <person name="Howarth C."/>
            <person name="Larimer J."/>
            <person name="Lui A."/>
            <person name="MacDonald P.J.P."/>
            <person name="McCowen C."/>
            <person name="Montmayeur A."/>
            <person name="Murphy C."/>
            <person name="Neiman D."/>
            <person name="Pearson M."/>
            <person name="Priest M."/>
            <person name="Roberts A."/>
            <person name="Saif S."/>
            <person name="Shea T."/>
            <person name="Sisk P."/>
            <person name="Stolte C."/>
            <person name="Sykes S."/>
            <person name="Wortman J."/>
            <person name="Nusbaum C."/>
            <person name="Birren B."/>
        </authorList>
    </citation>
    <scope>NUCLEOTIDE SEQUENCE [LARGE SCALE GENOMIC DNA]</scope>
    <source>
        <strain evidence="2 3">OT 569</strain>
    </source>
</reference>
<organism evidence="2 3">
    <name type="scientific">Eggerthia catenaformis OT 569 = DSM 20559</name>
    <dbReference type="NCBI Taxonomy" id="999415"/>
    <lineage>
        <taxon>Bacteria</taxon>
        <taxon>Bacillati</taxon>
        <taxon>Bacillota</taxon>
        <taxon>Erysipelotrichia</taxon>
        <taxon>Erysipelotrichales</taxon>
        <taxon>Coprobacillaceae</taxon>
        <taxon>Eggerthia</taxon>
    </lineage>
</organism>
<protein>
    <recommendedName>
        <fullName evidence="4">Lactococcin 972 family bacteriocin</fullName>
    </recommendedName>
</protein>
<keyword evidence="3" id="KW-1185">Reference proteome</keyword>
<dbReference type="Proteomes" id="UP000011758">
    <property type="component" value="Unassembled WGS sequence"/>
</dbReference>
<gene>
    <name evidence="2" type="ORF">HMPREF9943_00291</name>
</gene>
<feature type="signal peptide" evidence="1">
    <location>
        <begin position="1"/>
        <end position="28"/>
    </location>
</feature>
<keyword evidence="1" id="KW-0732">Signal</keyword>
<sequence length="87" mass="10233">MKNKKLLKRTSILLLALVLSGIFSPVKAYIYDMKADGGNWSFGVGTFLNLWFRQESKYYHPTKKHYANAYTQRYFGGWKSNRSYYGF</sequence>
<accession>M2PPM9</accession>
<dbReference type="RefSeq" id="WP_004801374.1">
    <property type="nucleotide sequence ID" value="NZ_AUGJ01000009.1"/>
</dbReference>
<evidence type="ECO:0000313" key="2">
    <source>
        <dbReference type="EMBL" id="EMD17504.1"/>
    </source>
</evidence>
<proteinExistence type="predicted"/>
<evidence type="ECO:0008006" key="4">
    <source>
        <dbReference type="Google" id="ProtNLM"/>
    </source>
</evidence>
<dbReference type="BioCyc" id="ECAT999415-HMP:GTTI-301-MONOMER"/>
<dbReference type="AlphaFoldDB" id="M2PPM9"/>
<evidence type="ECO:0000256" key="1">
    <source>
        <dbReference type="SAM" id="SignalP"/>
    </source>
</evidence>
<comment type="caution">
    <text evidence="2">The sequence shown here is derived from an EMBL/GenBank/DDBJ whole genome shotgun (WGS) entry which is preliminary data.</text>
</comment>
<feature type="chain" id="PRO_5004023260" description="Lactococcin 972 family bacteriocin" evidence="1">
    <location>
        <begin position="29"/>
        <end position="87"/>
    </location>
</feature>
<name>M2PPM9_9FIRM</name>
<evidence type="ECO:0000313" key="3">
    <source>
        <dbReference type="Proteomes" id="UP000011758"/>
    </source>
</evidence>
<dbReference type="EMBL" id="AGEJ01000005">
    <property type="protein sequence ID" value="EMD17504.1"/>
    <property type="molecule type" value="Genomic_DNA"/>
</dbReference>
<dbReference type="STRING" id="999415.HMPREF9943_00291"/>